<keyword evidence="3" id="KW-0808">Transferase</keyword>
<evidence type="ECO:0000313" key="3">
    <source>
        <dbReference type="EMBL" id="MCP1375556.1"/>
    </source>
</evidence>
<dbReference type="InterPro" id="IPR001763">
    <property type="entry name" value="Rhodanese-like_dom"/>
</dbReference>
<protein>
    <submittedName>
        <fullName evidence="3">Sulfur transferase domain-containing protein</fullName>
    </submittedName>
</protein>
<gene>
    <name evidence="3" type="ORF">NC595_16030</name>
</gene>
<comment type="caution">
    <text evidence="3">The sequence shown here is derived from an EMBL/GenBank/DDBJ whole genome shotgun (WGS) entry which is preliminary data.</text>
</comment>
<dbReference type="Gene3D" id="3.90.190.10">
    <property type="entry name" value="Protein tyrosine phosphatase superfamily"/>
    <property type="match status" value="1"/>
</dbReference>
<keyword evidence="4" id="KW-1185">Reference proteome</keyword>
<evidence type="ECO:0000256" key="1">
    <source>
        <dbReference type="SAM" id="SignalP"/>
    </source>
</evidence>
<dbReference type="InterPro" id="IPR029021">
    <property type="entry name" value="Prot-tyrosine_phosphatase-like"/>
</dbReference>
<dbReference type="InterPro" id="IPR005939">
    <property type="entry name" value="BLH_phosphatase-like"/>
</dbReference>
<dbReference type="GO" id="GO:0016740">
    <property type="term" value="F:transferase activity"/>
    <property type="evidence" value="ECO:0007669"/>
    <property type="project" value="UniProtKB-KW"/>
</dbReference>
<reference evidence="3 4" key="1">
    <citation type="submission" date="2022-06" db="EMBL/GenBank/DDBJ databases">
        <title>Dyella sp. Sa strain:Sa Genome sequencing.</title>
        <authorList>
            <person name="Park S."/>
        </authorList>
    </citation>
    <scope>NUCLEOTIDE SEQUENCE [LARGE SCALE GENOMIC DNA]</scope>
    <source>
        <strain evidence="3 4">Sa</strain>
    </source>
</reference>
<sequence length="184" mass="18451">MKSRRPVSLVAGLALALGVAGPAAARAPAERAAAVAPAPVVQELPGGAWRAGQVAPAQFQGLQARGPAAVVAVPDGEAPDQSSAADMARAARALGMAFDYAPVAPGTMPADAVAAVGRALAAPARQVLVYCRSGHWAGHIWALAEIGGLKAAAIKAADRSAGQSVGDLDYELRSWIAARPVPAR</sequence>
<dbReference type="RefSeq" id="WP_253568112.1">
    <property type="nucleotide sequence ID" value="NZ_JAMZEK010000003.1"/>
</dbReference>
<feature type="domain" description="Rhodanese" evidence="2">
    <location>
        <begin position="110"/>
        <end position="184"/>
    </location>
</feature>
<feature type="chain" id="PRO_5046467279" evidence="1">
    <location>
        <begin position="26"/>
        <end position="184"/>
    </location>
</feature>
<dbReference type="Pfam" id="PF04273">
    <property type="entry name" value="BLH_phosphatase"/>
    <property type="match status" value="1"/>
</dbReference>
<dbReference type="PROSITE" id="PS50206">
    <property type="entry name" value="RHODANESE_3"/>
    <property type="match status" value="1"/>
</dbReference>
<proteinExistence type="predicted"/>
<keyword evidence="1" id="KW-0732">Signal</keyword>
<evidence type="ECO:0000259" key="2">
    <source>
        <dbReference type="PROSITE" id="PS50206"/>
    </source>
</evidence>
<name>A0ABT1FDU1_9GAMM</name>
<evidence type="ECO:0000313" key="4">
    <source>
        <dbReference type="Proteomes" id="UP001204615"/>
    </source>
</evidence>
<dbReference type="EMBL" id="JAMZEK010000003">
    <property type="protein sequence ID" value="MCP1375556.1"/>
    <property type="molecule type" value="Genomic_DNA"/>
</dbReference>
<feature type="signal peptide" evidence="1">
    <location>
        <begin position="1"/>
        <end position="25"/>
    </location>
</feature>
<dbReference type="Proteomes" id="UP001204615">
    <property type="component" value="Unassembled WGS sequence"/>
</dbReference>
<accession>A0ABT1FDU1</accession>
<organism evidence="3 4">
    <name type="scientific">Dyella lutea</name>
    <dbReference type="NCBI Taxonomy" id="2950441"/>
    <lineage>
        <taxon>Bacteria</taxon>
        <taxon>Pseudomonadati</taxon>
        <taxon>Pseudomonadota</taxon>
        <taxon>Gammaproteobacteria</taxon>
        <taxon>Lysobacterales</taxon>
        <taxon>Rhodanobacteraceae</taxon>
        <taxon>Dyella</taxon>
    </lineage>
</organism>